<reference evidence="9 10" key="1">
    <citation type="submission" date="2019-03" db="EMBL/GenBank/DDBJ databases">
        <title>Genomic Encyclopedia of Archaeal and Bacterial Type Strains, Phase II (KMG-II): from individual species to whole genera.</title>
        <authorList>
            <person name="Goeker M."/>
        </authorList>
    </citation>
    <scope>NUCLEOTIDE SEQUENCE [LARGE SCALE GENOMIC DNA]</scope>
    <source>
        <strain evidence="9 10">DSM 26433</strain>
    </source>
</reference>
<keyword evidence="4" id="KW-1003">Cell membrane</keyword>
<keyword evidence="7 8" id="KW-0472">Membrane</keyword>
<dbReference type="GO" id="GO:0005886">
    <property type="term" value="C:plasma membrane"/>
    <property type="evidence" value="ECO:0007669"/>
    <property type="project" value="UniProtKB-SubCell"/>
</dbReference>
<comment type="subcellular location">
    <subcellularLocation>
        <location evidence="1">Cell membrane</location>
        <topology evidence="1">Multi-pass membrane protein</topology>
    </subcellularLocation>
</comment>
<keyword evidence="6 8" id="KW-1133">Transmembrane helix</keyword>
<feature type="transmembrane region" description="Helical" evidence="8">
    <location>
        <begin position="306"/>
        <end position="337"/>
    </location>
</feature>
<feature type="transmembrane region" description="Helical" evidence="8">
    <location>
        <begin position="155"/>
        <end position="177"/>
    </location>
</feature>
<keyword evidence="3" id="KW-0813">Transport</keyword>
<dbReference type="OrthoDB" id="8113547at2"/>
<dbReference type="PANTHER" id="PTHR21716">
    <property type="entry name" value="TRANSMEMBRANE PROTEIN"/>
    <property type="match status" value="1"/>
</dbReference>
<keyword evidence="5 8" id="KW-0812">Transmembrane</keyword>
<feature type="transmembrane region" description="Helical" evidence="8">
    <location>
        <begin position="275"/>
        <end position="294"/>
    </location>
</feature>
<organism evidence="9 10">
    <name type="scientific">Shimia isoporae</name>
    <dbReference type="NCBI Taxonomy" id="647720"/>
    <lineage>
        <taxon>Bacteria</taxon>
        <taxon>Pseudomonadati</taxon>
        <taxon>Pseudomonadota</taxon>
        <taxon>Alphaproteobacteria</taxon>
        <taxon>Rhodobacterales</taxon>
        <taxon>Roseobacteraceae</taxon>
    </lineage>
</organism>
<dbReference type="PANTHER" id="PTHR21716:SF67">
    <property type="entry name" value="TRANSPORT PROTEIN YDIK-RELATED"/>
    <property type="match status" value="1"/>
</dbReference>
<evidence type="ECO:0000256" key="2">
    <source>
        <dbReference type="ARBA" id="ARBA00009773"/>
    </source>
</evidence>
<dbReference type="InterPro" id="IPR002549">
    <property type="entry name" value="AI-2E-like"/>
</dbReference>
<sequence length="367" mass="38647">MSGMDERRLIDLGIRLLFLAVFAYAAFTIIMPLSGIVVWAIILAVAIYPVFDWLQVKLGGRRGWASTIITLLGLVLTIGPLWASIGQLAESLNSFSDKLHSGTLKLPPPPEGLDEIALVGPKAAEIWSLFNTNLDLAFQRYGSVILEFAGSVGGAVAGIGFQLLAMALSVIVMGMMLSPGPKLGEMLQSFGNRVFAPKGGEFVEMAAATVRNVSRGVLGVAALQAALMGVVMKVFGIETAGMLAVIVLILGIIQVGPTIVVIPLVIWAWGSMGTGAALLFTVIMIPLMLMDNFLRPIFIAKGLNTPILVILVGVIGGVLSGGLIGIFVGPVILSVFYELFVAWMNADIAEEVEADAEALNAAKNGDA</sequence>
<dbReference type="AlphaFoldDB" id="A0A4R1N4B1"/>
<feature type="transmembrane region" description="Helical" evidence="8">
    <location>
        <begin position="242"/>
        <end position="269"/>
    </location>
</feature>
<dbReference type="RefSeq" id="WP_132861014.1">
    <property type="nucleotide sequence ID" value="NZ_SMGR01000002.1"/>
</dbReference>
<evidence type="ECO:0000256" key="3">
    <source>
        <dbReference type="ARBA" id="ARBA00022448"/>
    </source>
</evidence>
<accession>A0A4R1N4B1</accession>
<evidence type="ECO:0000256" key="8">
    <source>
        <dbReference type="SAM" id="Phobius"/>
    </source>
</evidence>
<evidence type="ECO:0000313" key="9">
    <source>
        <dbReference type="EMBL" id="TCL01597.1"/>
    </source>
</evidence>
<comment type="similarity">
    <text evidence="2">Belongs to the autoinducer-2 exporter (AI-2E) (TC 2.A.86) family.</text>
</comment>
<name>A0A4R1N4B1_9RHOB</name>
<dbReference type="Proteomes" id="UP000295673">
    <property type="component" value="Unassembled WGS sequence"/>
</dbReference>
<evidence type="ECO:0000256" key="4">
    <source>
        <dbReference type="ARBA" id="ARBA00022475"/>
    </source>
</evidence>
<gene>
    <name evidence="9" type="ORF">BXY66_2912</name>
</gene>
<dbReference type="EMBL" id="SMGR01000002">
    <property type="protein sequence ID" value="TCL01597.1"/>
    <property type="molecule type" value="Genomic_DNA"/>
</dbReference>
<comment type="caution">
    <text evidence="9">The sequence shown here is derived from an EMBL/GenBank/DDBJ whole genome shotgun (WGS) entry which is preliminary data.</text>
</comment>
<evidence type="ECO:0000256" key="6">
    <source>
        <dbReference type="ARBA" id="ARBA00022989"/>
    </source>
</evidence>
<evidence type="ECO:0000256" key="7">
    <source>
        <dbReference type="ARBA" id="ARBA00023136"/>
    </source>
</evidence>
<keyword evidence="10" id="KW-1185">Reference proteome</keyword>
<evidence type="ECO:0000256" key="5">
    <source>
        <dbReference type="ARBA" id="ARBA00022692"/>
    </source>
</evidence>
<feature type="transmembrane region" description="Helical" evidence="8">
    <location>
        <begin position="66"/>
        <end position="85"/>
    </location>
</feature>
<proteinExistence type="inferred from homology"/>
<protein>
    <submittedName>
        <fullName evidence="9">Putative PurR-regulated permease PerM</fullName>
    </submittedName>
</protein>
<evidence type="ECO:0000313" key="10">
    <source>
        <dbReference type="Proteomes" id="UP000295673"/>
    </source>
</evidence>
<dbReference type="Pfam" id="PF01594">
    <property type="entry name" value="AI-2E_transport"/>
    <property type="match status" value="1"/>
</dbReference>
<evidence type="ECO:0000256" key="1">
    <source>
        <dbReference type="ARBA" id="ARBA00004651"/>
    </source>
</evidence>